<proteinExistence type="predicted"/>
<name>A0A5B7G9C0_PORTR</name>
<comment type="caution">
    <text evidence="1">The sequence shown here is derived from an EMBL/GenBank/DDBJ whole genome shotgun (WGS) entry which is preliminary data.</text>
</comment>
<dbReference type="AlphaFoldDB" id="A0A5B7G9C0"/>
<accession>A0A5B7G9C0</accession>
<protein>
    <submittedName>
        <fullName evidence="1">Uncharacterized protein</fullName>
    </submittedName>
</protein>
<evidence type="ECO:0000313" key="2">
    <source>
        <dbReference type="Proteomes" id="UP000324222"/>
    </source>
</evidence>
<reference evidence="1 2" key="1">
    <citation type="submission" date="2019-05" db="EMBL/GenBank/DDBJ databases">
        <title>Another draft genome of Portunus trituberculatus and its Hox gene families provides insights of decapod evolution.</title>
        <authorList>
            <person name="Jeong J.-H."/>
            <person name="Song I."/>
            <person name="Kim S."/>
            <person name="Choi T."/>
            <person name="Kim D."/>
            <person name="Ryu S."/>
            <person name="Kim W."/>
        </authorList>
    </citation>
    <scope>NUCLEOTIDE SEQUENCE [LARGE SCALE GENOMIC DNA]</scope>
    <source>
        <tissue evidence="1">Muscle</tissue>
    </source>
</reference>
<evidence type="ECO:0000313" key="1">
    <source>
        <dbReference type="EMBL" id="MPC56601.1"/>
    </source>
</evidence>
<keyword evidence="2" id="KW-1185">Reference proteome</keyword>
<organism evidence="1 2">
    <name type="scientific">Portunus trituberculatus</name>
    <name type="common">Swimming crab</name>
    <name type="synonym">Neptunus trituberculatus</name>
    <dbReference type="NCBI Taxonomy" id="210409"/>
    <lineage>
        <taxon>Eukaryota</taxon>
        <taxon>Metazoa</taxon>
        <taxon>Ecdysozoa</taxon>
        <taxon>Arthropoda</taxon>
        <taxon>Crustacea</taxon>
        <taxon>Multicrustacea</taxon>
        <taxon>Malacostraca</taxon>
        <taxon>Eumalacostraca</taxon>
        <taxon>Eucarida</taxon>
        <taxon>Decapoda</taxon>
        <taxon>Pleocyemata</taxon>
        <taxon>Brachyura</taxon>
        <taxon>Eubrachyura</taxon>
        <taxon>Portunoidea</taxon>
        <taxon>Portunidae</taxon>
        <taxon>Portuninae</taxon>
        <taxon>Portunus</taxon>
    </lineage>
</organism>
<dbReference type="Proteomes" id="UP000324222">
    <property type="component" value="Unassembled WGS sequence"/>
</dbReference>
<gene>
    <name evidence="1" type="ORF">E2C01_050565</name>
</gene>
<dbReference type="EMBL" id="VSRR010014072">
    <property type="protein sequence ID" value="MPC56601.1"/>
    <property type="molecule type" value="Genomic_DNA"/>
</dbReference>
<sequence length="65" mass="7278">MAWPGCSLAALPPSLQLGLFPNARQDATLPHAQLNSVSLTPFRLRWSRDTPGDWNRLPKHFTLVL</sequence>